<name>A0A848DRC4_9PSEU</name>
<dbReference type="Proteomes" id="UP000586918">
    <property type="component" value="Unassembled WGS sequence"/>
</dbReference>
<protein>
    <submittedName>
        <fullName evidence="1">Uncharacterized protein</fullName>
    </submittedName>
</protein>
<dbReference type="EMBL" id="JAAXKZ010000188">
    <property type="protein sequence ID" value="NMH95430.1"/>
    <property type="molecule type" value="Genomic_DNA"/>
</dbReference>
<evidence type="ECO:0000313" key="1">
    <source>
        <dbReference type="EMBL" id="NMH95430.1"/>
    </source>
</evidence>
<accession>A0A848DRC4</accession>
<gene>
    <name evidence="1" type="ORF">HF519_28570</name>
</gene>
<proteinExistence type="predicted"/>
<organism evidence="1 2">
    <name type="scientific">Pseudonocardia bannensis</name>
    <dbReference type="NCBI Taxonomy" id="630973"/>
    <lineage>
        <taxon>Bacteria</taxon>
        <taxon>Bacillati</taxon>
        <taxon>Actinomycetota</taxon>
        <taxon>Actinomycetes</taxon>
        <taxon>Pseudonocardiales</taxon>
        <taxon>Pseudonocardiaceae</taxon>
        <taxon>Pseudonocardia</taxon>
    </lineage>
</organism>
<dbReference type="AlphaFoldDB" id="A0A848DRC4"/>
<evidence type="ECO:0000313" key="2">
    <source>
        <dbReference type="Proteomes" id="UP000586918"/>
    </source>
</evidence>
<sequence>MSLFATTPGNRLVIPSSSTAYSPTGEAASYASRSDVMVVDLPARCGAADAVDLQAEDLRKAVDVVRRDRVDVVEHRDVDPLVGQLDGVVVDDRELHVRILGGGRLHPRWRT</sequence>
<keyword evidence="2" id="KW-1185">Reference proteome</keyword>
<comment type="caution">
    <text evidence="1">The sequence shown here is derived from an EMBL/GenBank/DDBJ whole genome shotgun (WGS) entry which is preliminary data.</text>
</comment>
<reference evidence="1 2" key="1">
    <citation type="submission" date="2020-04" db="EMBL/GenBank/DDBJ databases">
        <authorList>
            <person name="Klaysubun C."/>
            <person name="Duangmal K."/>
            <person name="Lipun K."/>
        </authorList>
    </citation>
    <scope>NUCLEOTIDE SEQUENCE [LARGE SCALE GENOMIC DNA]</scope>
    <source>
        <strain evidence="1 2">DSM 45300</strain>
    </source>
</reference>